<name>A0ABS5IHS3_9PROT</name>
<evidence type="ECO:0000256" key="2">
    <source>
        <dbReference type="ARBA" id="ARBA00022448"/>
    </source>
</evidence>
<evidence type="ECO:0000256" key="7">
    <source>
        <dbReference type="SAM" id="Phobius"/>
    </source>
</evidence>
<feature type="transmembrane region" description="Helical" evidence="7">
    <location>
        <begin position="12"/>
        <end position="37"/>
    </location>
</feature>
<evidence type="ECO:0000256" key="3">
    <source>
        <dbReference type="ARBA" id="ARBA00022475"/>
    </source>
</evidence>
<evidence type="ECO:0000256" key="6">
    <source>
        <dbReference type="ARBA" id="ARBA00023136"/>
    </source>
</evidence>
<dbReference type="PRINTS" id="PR00173">
    <property type="entry name" value="EDTRNSPORT"/>
</dbReference>
<dbReference type="SUPFAM" id="SSF118215">
    <property type="entry name" value="Proton glutamate symport protein"/>
    <property type="match status" value="1"/>
</dbReference>
<evidence type="ECO:0000256" key="1">
    <source>
        <dbReference type="ARBA" id="ARBA00004651"/>
    </source>
</evidence>
<keyword evidence="2" id="KW-0813">Transport</keyword>
<feature type="transmembrane region" description="Helical" evidence="7">
    <location>
        <begin position="189"/>
        <end position="209"/>
    </location>
</feature>
<reference evidence="8 9" key="1">
    <citation type="submission" date="2021-04" db="EMBL/GenBank/DDBJ databases">
        <title>Magnetospirillum sulfuroxidans sp. nov., a facultative chemolithoautotrophic sulfur-oxidizing alphaproteobacterium isolated from freshwater sediment and proposals for Paramagetospirillum gen. nov., and Magnetospirillaceae fam. nov.</title>
        <authorList>
            <person name="Koziaeva V."/>
            <person name="Geelhoed J.S."/>
            <person name="Sorokin D.Y."/>
            <person name="Grouzdev D.S."/>
        </authorList>
    </citation>
    <scope>NUCLEOTIDE SEQUENCE [LARGE SCALE GENOMIC DNA]</scope>
    <source>
        <strain evidence="8 9">J10</strain>
    </source>
</reference>
<keyword evidence="5 7" id="KW-1133">Transmembrane helix</keyword>
<accession>A0ABS5IHS3</accession>
<comment type="caution">
    <text evidence="8">The sequence shown here is derived from an EMBL/GenBank/DDBJ whole genome shotgun (WGS) entry which is preliminary data.</text>
</comment>
<dbReference type="InterPro" id="IPR001991">
    <property type="entry name" value="Na-dicarboxylate_symporter"/>
</dbReference>
<feature type="transmembrane region" description="Helical" evidence="7">
    <location>
        <begin position="306"/>
        <end position="328"/>
    </location>
</feature>
<keyword evidence="3" id="KW-1003">Cell membrane</keyword>
<feature type="transmembrane region" description="Helical" evidence="7">
    <location>
        <begin position="221"/>
        <end position="246"/>
    </location>
</feature>
<gene>
    <name evidence="8" type="ORF">KEC16_16435</name>
</gene>
<evidence type="ECO:0000256" key="5">
    <source>
        <dbReference type="ARBA" id="ARBA00022989"/>
    </source>
</evidence>
<feature type="transmembrane region" description="Helical" evidence="7">
    <location>
        <begin position="49"/>
        <end position="68"/>
    </location>
</feature>
<dbReference type="PANTHER" id="PTHR42865:SF7">
    <property type="entry name" value="PROTON_GLUTAMATE-ASPARTATE SYMPORTER"/>
    <property type="match status" value="1"/>
</dbReference>
<dbReference type="RefSeq" id="WP_211550929.1">
    <property type="nucleotide sequence ID" value="NZ_JAGTUF010000021.1"/>
</dbReference>
<evidence type="ECO:0000256" key="4">
    <source>
        <dbReference type="ARBA" id="ARBA00022692"/>
    </source>
</evidence>
<dbReference type="PANTHER" id="PTHR42865">
    <property type="entry name" value="PROTON/GLUTAMATE-ASPARTATE SYMPORTER"/>
    <property type="match status" value="1"/>
</dbReference>
<organism evidence="8 9">
    <name type="scientific">Magnetospirillum sulfuroxidans</name>
    <dbReference type="NCBI Taxonomy" id="611300"/>
    <lineage>
        <taxon>Bacteria</taxon>
        <taxon>Pseudomonadati</taxon>
        <taxon>Pseudomonadota</taxon>
        <taxon>Alphaproteobacteria</taxon>
        <taxon>Rhodospirillales</taxon>
        <taxon>Rhodospirillaceae</taxon>
        <taxon>Magnetospirillum</taxon>
    </lineage>
</organism>
<proteinExistence type="predicted"/>
<comment type="subcellular location">
    <subcellularLocation>
        <location evidence="1">Cell membrane</location>
        <topology evidence="1">Multi-pass membrane protein</topology>
    </subcellularLocation>
</comment>
<keyword evidence="9" id="KW-1185">Reference proteome</keyword>
<evidence type="ECO:0000313" key="8">
    <source>
        <dbReference type="EMBL" id="MBR9973313.1"/>
    </source>
</evidence>
<protein>
    <submittedName>
        <fullName evidence="8">Cation:dicarboxylase symporter family transporter</fullName>
    </submittedName>
</protein>
<keyword evidence="6 7" id="KW-0472">Membrane</keyword>
<feature type="transmembrane region" description="Helical" evidence="7">
    <location>
        <begin position="334"/>
        <end position="352"/>
    </location>
</feature>
<feature type="transmembrane region" description="Helical" evidence="7">
    <location>
        <begin position="359"/>
        <end position="382"/>
    </location>
</feature>
<keyword evidence="4 7" id="KW-0812">Transmembrane</keyword>
<dbReference type="EMBL" id="JAGTUF010000021">
    <property type="protein sequence ID" value="MBR9973313.1"/>
    <property type="molecule type" value="Genomic_DNA"/>
</dbReference>
<dbReference type="Pfam" id="PF00375">
    <property type="entry name" value="SDF"/>
    <property type="match status" value="1"/>
</dbReference>
<feature type="transmembrane region" description="Helical" evidence="7">
    <location>
        <begin position="80"/>
        <end position="100"/>
    </location>
</feature>
<evidence type="ECO:0000313" key="9">
    <source>
        <dbReference type="Proteomes" id="UP000680714"/>
    </source>
</evidence>
<sequence>MNPVLLRWLTSPWAVLGGLSAGAVLGILVPAAGAALAPFGELYLSLMQMCVLPIIVTAISTSIARLLISDSANALPRLALLFIAGMALTALLSLTVAVVVEPGIGLAINQKVFLAQEMLRQEAQSAGGPQPSLWLLVQMIVPTNIVRAAAEGHTLALLLFSLLLGLGLGKLGNEQGGQAIGVLDAFYNALVKVMGWIQVGLPFGLLALMANHAAQGGSDMFIALGRLIATIYALVIGMIMVLTLVISARTGIRPLTVLAKVREPLFTAFGTASSIASLPTALRAVELKLGLGRQAAQMVLPLGVSLYPLGNVLHVVISSVFVLQLYGLPIGIDAALLVMVGGILVACAMTGAPGIASMTLLAVLLSPFGVPVEVAIVLLIALEPVLDPPLTLLNVYGNIAAAAILGGKRTGLIATPAA</sequence>
<dbReference type="Gene3D" id="1.10.3860.10">
    <property type="entry name" value="Sodium:dicarboxylate symporter"/>
    <property type="match status" value="1"/>
</dbReference>
<dbReference type="Proteomes" id="UP000680714">
    <property type="component" value="Unassembled WGS sequence"/>
</dbReference>
<dbReference type="InterPro" id="IPR036458">
    <property type="entry name" value="Na:dicarbo_symporter_sf"/>
</dbReference>
<feature type="transmembrane region" description="Helical" evidence="7">
    <location>
        <begin position="148"/>
        <end position="169"/>
    </location>
</feature>